<protein>
    <submittedName>
        <fullName evidence="2">Glutathione S-transferase family protein</fullName>
    </submittedName>
</protein>
<sequence length="228" mass="25435">MTYDLYIGDQTFSSWSLRGWLLFHKFDVPVRTHLVGLFNGKMAQEMEPLAPARLVPTMRTPAGEVVGESIAMLETLAEENPDAGHWPRDAAARIYARWLVAEMHSGFGALRSACPMQLLHVYDGFEVSDAVKGDLARIEELFARAFERFGGSGPWLFGDYSAADAFYAPVAARIVGYDLPVSDRLAAFAMAHLEDEAFRTWRREGAKKSYDPVPYAMDIATKPWPVAL</sequence>
<dbReference type="InterPro" id="IPR036249">
    <property type="entry name" value="Thioredoxin-like_sf"/>
</dbReference>
<evidence type="ECO:0000313" key="3">
    <source>
        <dbReference type="Proteomes" id="UP001399917"/>
    </source>
</evidence>
<name>A0ABP7K246_9RHOB</name>
<dbReference type="Gene3D" id="1.20.1050.10">
    <property type="match status" value="1"/>
</dbReference>
<evidence type="ECO:0000259" key="1">
    <source>
        <dbReference type="Pfam" id="PF13409"/>
    </source>
</evidence>
<dbReference type="EMBL" id="BAABDF010000006">
    <property type="protein sequence ID" value="GAA3863398.1"/>
    <property type="molecule type" value="Genomic_DNA"/>
</dbReference>
<feature type="domain" description="GST N-terminal" evidence="1">
    <location>
        <begin position="12"/>
        <end position="78"/>
    </location>
</feature>
<dbReference type="Gene3D" id="3.40.30.10">
    <property type="entry name" value="Glutaredoxin"/>
    <property type="match status" value="1"/>
</dbReference>
<keyword evidence="3" id="KW-1185">Reference proteome</keyword>
<comment type="caution">
    <text evidence="2">The sequence shown here is derived from an EMBL/GenBank/DDBJ whole genome shotgun (WGS) entry which is preliminary data.</text>
</comment>
<proteinExistence type="predicted"/>
<reference evidence="3" key="1">
    <citation type="journal article" date="2019" name="Int. J. Syst. Evol. Microbiol.">
        <title>The Global Catalogue of Microorganisms (GCM) 10K type strain sequencing project: providing services to taxonomists for standard genome sequencing and annotation.</title>
        <authorList>
            <consortium name="The Broad Institute Genomics Platform"/>
            <consortium name="The Broad Institute Genome Sequencing Center for Infectious Disease"/>
            <person name="Wu L."/>
            <person name="Ma J."/>
        </authorList>
    </citation>
    <scope>NUCLEOTIDE SEQUENCE [LARGE SCALE GENOMIC DNA]</scope>
    <source>
        <strain evidence="3">JCM 17190</strain>
    </source>
</reference>
<organism evidence="2 3">
    <name type="scientific">Celeribacter arenosi</name>
    <dbReference type="NCBI Taxonomy" id="792649"/>
    <lineage>
        <taxon>Bacteria</taxon>
        <taxon>Pseudomonadati</taxon>
        <taxon>Pseudomonadota</taxon>
        <taxon>Alphaproteobacteria</taxon>
        <taxon>Rhodobacterales</taxon>
        <taxon>Roseobacteraceae</taxon>
        <taxon>Celeribacter</taxon>
    </lineage>
</organism>
<accession>A0ABP7K246</accession>
<dbReference type="Pfam" id="PF13409">
    <property type="entry name" value="GST_N_2"/>
    <property type="match status" value="1"/>
</dbReference>
<dbReference type="SUPFAM" id="SSF52833">
    <property type="entry name" value="Thioredoxin-like"/>
    <property type="match status" value="1"/>
</dbReference>
<dbReference type="InterPro" id="IPR036282">
    <property type="entry name" value="Glutathione-S-Trfase_C_sf"/>
</dbReference>
<evidence type="ECO:0000313" key="2">
    <source>
        <dbReference type="EMBL" id="GAA3863398.1"/>
    </source>
</evidence>
<dbReference type="SUPFAM" id="SSF47616">
    <property type="entry name" value="GST C-terminal domain-like"/>
    <property type="match status" value="1"/>
</dbReference>
<dbReference type="InterPro" id="IPR004045">
    <property type="entry name" value="Glutathione_S-Trfase_N"/>
</dbReference>
<dbReference type="Proteomes" id="UP001399917">
    <property type="component" value="Unassembled WGS sequence"/>
</dbReference>
<dbReference type="CDD" id="cd03194">
    <property type="entry name" value="GST_C_3"/>
    <property type="match status" value="1"/>
</dbReference>
<gene>
    <name evidence="2" type="ORF">GCM10022404_12330</name>
</gene>
<dbReference type="RefSeq" id="WP_344845085.1">
    <property type="nucleotide sequence ID" value="NZ_BAABDF010000006.1"/>
</dbReference>